<dbReference type="EMBL" id="GBRH01226417">
    <property type="protein sequence ID" value="JAD71478.1"/>
    <property type="molecule type" value="Transcribed_RNA"/>
</dbReference>
<organism evidence="1">
    <name type="scientific">Arundo donax</name>
    <name type="common">Giant reed</name>
    <name type="synonym">Donax arundinaceus</name>
    <dbReference type="NCBI Taxonomy" id="35708"/>
    <lineage>
        <taxon>Eukaryota</taxon>
        <taxon>Viridiplantae</taxon>
        <taxon>Streptophyta</taxon>
        <taxon>Embryophyta</taxon>
        <taxon>Tracheophyta</taxon>
        <taxon>Spermatophyta</taxon>
        <taxon>Magnoliopsida</taxon>
        <taxon>Liliopsida</taxon>
        <taxon>Poales</taxon>
        <taxon>Poaceae</taxon>
        <taxon>PACMAD clade</taxon>
        <taxon>Arundinoideae</taxon>
        <taxon>Arundineae</taxon>
        <taxon>Arundo</taxon>
    </lineage>
</organism>
<reference evidence="1" key="1">
    <citation type="submission" date="2014-09" db="EMBL/GenBank/DDBJ databases">
        <authorList>
            <person name="Magalhaes I.L.F."/>
            <person name="Oliveira U."/>
            <person name="Santos F.R."/>
            <person name="Vidigal T.H.D.A."/>
            <person name="Brescovit A.D."/>
            <person name="Santos A.J."/>
        </authorList>
    </citation>
    <scope>NUCLEOTIDE SEQUENCE</scope>
    <source>
        <tissue evidence="1">Shoot tissue taken approximately 20 cm above the soil surface</tissue>
    </source>
</reference>
<dbReference type="AlphaFoldDB" id="A0A0A9CAJ8"/>
<protein>
    <submittedName>
        <fullName evidence="1">Uncharacterized protein</fullName>
    </submittedName>
</protein>
<reference evidence="1" key="2">
    <citation type="journal article" date="2015" name="Data Brief">
        <title>Shoot transcriptome of the giant reed, Arundo donax.</title>
        <authorList>
            <person name="Barrero R.A."/>
            <person name="Guerrero F.D."/>
            <person name="Moolhuijzen P."/>
            <person name="Goolsby J.A."/>
            <person name="Tidwell J."/>
            <person name="Bellgard S.E."/>
            <person name="Bellgard M.I."/>
        </authorList>
    </citation>
    <scope>NUCLEOTIDE SEQUENCE</scope>
    <source>
        <tissue evidence="1">Shoot tissue taken approximately 20 cm above the soil surface</tissue>
    </source>
</reference>
<evidence type="ECO:0000313" key="1">
    <source>
        <dbReference type="EMBL" id="JAD71478.1"/>
    </source>
</evidence>
<name>A0A0A9CAJ8_ARUDO</name>
<sequence>MTFFFCNLMRDRTLGCMTLIPKGLFSPLTNVCTFSVSNNRGFTPMQGAWLSFFSHQQ</sequence>
<proteinExistence type="predicted"/>
<accession>A0A0A9CAJ8</accession>